<dbReference type="SUPFAM" id="SSF51735">
    <property type="entry name" value="NAD(P)-binding Rossmann-fold domains"/>
    <property type="match status" value="1"/>
</dbReference>
<comment type="caution">
    <text evidence="5">The sequence shown here is derived from an EMBL/GenBank/DDBJ whole genome shotgun (WGS) entry which is preliminary data.</text>
</comment>
<evidence type="ECO:0000313" key="6">
    <source>
        <dbReference type="Proteomes" id="UP001149079"/>
    </source>
</evidence>
<dbReference type="PANTHER" id="PTHR47706">
    <property type="entry name" value="NMRA-LIKE FAMILY PROTEIN"/>
    <property type="match status" value="1"/>
</dbReference>
<dbReference type="InterPro" id="IPR008030">
    <property type="entry name" value="NmrA-like"/>
</dbReference>
<keyword evidence="3" id="KW-0472">Membrane</keyword>
<accession>A0A9W9L054</accession>
<evidence type="ECO:0000313" key="5">
    <source>
        <dbReference type="EMBL" id="KAJ5130833.1"/>
    </source>
</evidence>
<keyword evidence="1" id="KW-0521">NADP</keyword>
<dbReference type="Pfam" id="PF05368">
    <property type="entry name" value="NmrA"/>
    <property type="match status" value="1"/>
</dbReference>
<evidence type="ECO:0000256" key="2">
    <source>
        <dbReference type="ARBA" id="ARBA00023002"/>
    </source>
</evidence>
<sequence length="316" mass="34418">MSLAKNILLFGATGTIGTYILNAILSSRPQFNRIAIFTSPHTASTKAPQLNKLKEQGVEVIVGNIEDENTVKAAYEGIDTVVSALGRNALAQQIPLIRLAAASSSVKWFLPSEYGTDIKYGPSSANEKPHQLKLKVRAYLEDEISRDDLAYSYVVTGPFAEMYLNLLPGFEEAGGWDVKARRAVLLEGEGEISLTTMKDVGILVLNTLLHATTETRNAALCVNSFTTSPDKIQAEFERQLGGQPWQVSRTSLARLRESEAAAWEAGKPAATVLTLRRIWAEGGTLYAKRANGLIGEPKVMGLEEVVANEIERVSKL</sequence>
<dbReference type="PANTHER" id="PTHR47706:SF11">
    <property type="entry name" value="ISOFLAVONE REDUCTASE FAMILY PROTEIN (AFU_ORTHOLOGUE AFUA_1G12510)"/>
    <property type="match status" value="1"/>
</dbReference>
<dbReference type="AlphaFoldDB" id="A0A9W9L054"/>
<name>A0A9W9L054_9EURO</name>
<feature type="domain" description="NmrA-like" evidence="4">
    <location>
        <begin position="5"/>
        <end position="241"/>
    </location>
</feature>
<protein>
    <recommendedName>
        <fullName evidence="4">NmrA-like domain-containing protein</fullName>
    </recommendedName>
</protein>
<evidence type="ECO:0000256" key="3">
    <source>
        <dbReference type="SAM" id="Phobius"/>
    </source>
</evidence>
<reference evidence="5" key="1">
    <citation type="submission" date="2022-11" db="EMBL/GenBank/DDBJ databases">
        <authorList>
            <person name="Petersen C."/>
        </authorList>
    </citation>
    <scope>NUCLEOTIDE SEQUENCE</scope>
    <source>
        <strain evidence="5">IBT 22155</strain>
    </source>
</reference>
<dbReference type="Proteomes" id="UP001149079">
    <property type="component" value="Unassembled WGS sequence"/>
</dbReference>
<dbReference type="Gene3D" id="3.90.25.10">
    <property type="entry name" value="UDP-galactose 4-epimerase, domain 1"/>
    <property type="match status" value="1"/>
</dbReference>
<reference evidence="5" key="2">
    <citation type="journal article" date="2023" name="IMA Fungus">
        <title>Comparative genomic study of the Penicillium genus elucidates a diverse pangenome and 15 lateral gene transfer events.</title>
        <authorList>
            <person name="Petersen C."/>
            <person name="Sorensen T."/>
            <person name="Nielsen M.R."/>
            <person name="Sondergaard T.E."/>
            <person name="Sorensen J.L."/>
            <person name="Fitzpatrick D.A."/>
            <person name="Frisvad J.C."/>
            <person name="Nielsen K.L."/>
        </authorList>
    </citation>
    <scope>NUCLEOTIDE SEQUENCE</scope>
    <source>
        <strain evidence="5">IBT 22155</strain>
    </source>
</reference>
<feature type="transmembrane region" description="Helical" evidence="3">
    <location>
        <begin position="7"/>
        <end position="25"/>
    </location>
</feature>
<dbReference type="GO" id="GO:0016491">
    <property type="term" value="F:oxidoreductase activity"/>
    <property type="evidence" value="ECO:0007669"/>
    <property type="project" value="UniProtKB-KW"/>
</dbReference>
<proteinExistence type="predicted"/>
<dbReference type="Gene3D" id="3.40.50.720">
    <property type="entry name" value="NAD(P)-binding Rossmann-like Domain"/>
    <property type="match status" value="1"/>
</dbReference>
<dbReference type="RefSeq" id="XP_056521212.1">
    <property type="nucleotide sequence ID" value="XM_056667616.1"/>
</dbReference>
<keyword evidence="3" id="KW-0812">Transmembrane</keyword>
<evidence type="ECO:0000256" key="1">
    <source>
        <dbReference type="ARBA" id="ARBA00022857"/>
    </source>
</evidence>
<dbReference type="OrthoDB" id="419598at2759"/>
<keyword evidence="3" id="KW-1133">Transmembrane helix</keyword>
<dbReference type="InterPro" id="IPR036291">
    <property type="entry name" value="NAD(P)-bd_dom_sf"/>
</dbReference>
<gene>
    <name evidence="5" type="ORF">N7515_006872</name>
</gene>
<dbReference type="GeneID" id="81406786"/>
<keyword evidence="6" id="KW-1185">Reference proteome</keyword>
<dbReference type="EMBL" id="JAPQKL010000005">
    <property type="protein sequence ID" value="KAJ5130833.1"/>
    <property type="molecule type" value="Genomic_DNA"/>
</dbReference>
<keyword evidence="2" id="KW-0560">Oxidoreductase</keyword>
<evidence type="ECO:0000259" key="4">
    <source>
        <dbReference type="Pfam" id="PF05368"/>
    </source>
</evidence>
<dbReference type="InterPro" id="IPR051609">
    <property type="entry name" value="NmrA/Isoflavone_reductase-like"/>
</dbReference>
<organism evidence="5 6">
    <name type="scientific">Penicillium bovifimosum</name>
    <dbReference type="NCBI Taxonomy" id="126998"/>
    <lineage>
        <taxon>Eukaryota</taxon>
        <taxon>Fungi</taxon>
        <taxon>Dikarya</taxon>
        <taxon>Ascomycota</taxon>
        <taxon>Pezizomycotina</taxon>
        <taxon>Eurotiomycetes</taxon>
        <taxon>Eurotiomycetidae</taxon>
        <taxon>Eurotiales</taxon>
        <taxon>Aspergillaceae</taxon>
        <taxon>Penicillium</taxon>
    </lineage>
</organism>